<dbReference type="Gene3D" id="3.40.50.300">
    <property type="entry name" value="P-loop containing nucleotide triphosphate hydrolases"/>
    <property type="match status" value="2"/>
</dbReference>
<feature type="binding site" evidence="18">
    <location>
        <begin position="644"/>
        <end position="651"/>
    </location>
    <ligand>
        <name>ATP</name>
        <dbReference type="ChEBI" id="CHEBI:30616"/>
    </ligand>
</feature>
<evidence type="ECO:0000256" key="11">
    <source>
        <dbReference type="ARBA" id="ARBA00022881"/>
    </source>
</evidence>
<dbReference type="GO" id="GO:0008270">
    <property type="term" value="F:zinc ion binding"/>
    <property type="evidence" value="ECO:0007669"/>
    <property type="project" value="UniProtKB-UniRule"/>
</dbReference>
<evidence type="ECO:0000256" key="4">
    <source>
        <dbReference type="ARBA" id="ARBA00022737"/>
    </source>
</evidence>
<dbReference type="SMART" id="SM00382">
    <property type="entry name" value="AAA"/>
    <property type="match status" value="1"/>
</dbReference>
<dbReference type="NCBIfam" id="NF001503">
    <property type="entry name" value="PRK00349.1"/>
    <property type="match status" value="1"/>
</dbReference>
<dbReference type="InterPro" id="IPR004602">
    <property type="entry name" value="UvrA"/>
</dbReference>
<dbReference type="InterPro" id="IPR027417">
    <property type="entry name" value="P-loop_NTPase"/>
</dbReference>
<comment type="subunit">
    <text evidence="18">Forms a heterotetramer with UvrB during the search for lesions.</text>
</comment>
<dbReference type="InterPro" id="IPR041552">
    <property type="entry name" value="UvrA_DNA-bd"/>
</dbReference>
<dbReference type="PROSITE" id="PS00211">
    <property type="entry name" value="ABC_TRANSPORTER_1"/>
    <property type="match status" value="2"/>
</dbReference>
<keyword evidence="10 18" id="KW-0067">ATP-binding</keyword>
<comment type="function">
    <text evidence="18">The UvrABC repair system catalyzes the recognition and processing of DNA lesions. UvrA is an ATPase and a DNA-binding protein. A damage recognition complex composed of 2 UvrA and 2 UvrB subunits scans DNA for abnormalities. When the presence of a lesion has been verified by UvrB, the UvrA molecules dissociate.</text>
</comment>
<keyword evidence="6 18" id="KW-0227">DNA damage</keyword>
<dbReference type="InterPro" id="IPR013815">
    <property type="entry name" value="ATP_grasp_subdomain_1"/>
</dbReference>
<dbReference type="InterPro" id="IPR017871">
    <property type="entry name" value="ABC_transporter-like_CS"/>
</dbReference>
<sequence length="944" mass="104263">MSENLLVRGARQHNLKGVDVDLPRDSLIVFSGLSGSGKSSLAFDTIFAEGQRRYVESLSSYARQFLGQMDKPDVDFIEGLSPAVSIDQKSTSRNPRSTVGTITEVYDYLRLLFARAGEPHCPQCGQRIASQSPQQVVDKLLEYPEGTRFQVLAPVVRGRKGEYADVFDDMRSRGFSRVKVDGEMMRLDNPPTLEKKLKHDIEVVVDRIVMREGVRVRLTDSVETAMEIAEGRVFIEFVPKTDDDPHGIRKFSEHRACPNDHELVLDEIEPRTFSFNAPYGACEACDGIGFKLQVDPDLLVPDEGLSLGEGAVAIWSGSNKYFMRQLEALGKELDFDLDTPWKDLPKKTRNALIKGKDYKVKVRYRNRWGRERVYASGFEGAIHYVERKHAETESDSQRARYEEYMRDVPCAKCGGKRLKPEVLAVTIEGKSIADVTDMSIERSSEFLSTLRLVGSAQKIAGPILTEIKARLNFLNDVGLSYLTLSRAAGTLSGGEAQRIRLATQIGSGLVGVLYVLDEPSIGLHQRDNAQLIQTLLRLRDLGNTLIVVEHDEDTIRNADWIVDIGPGAGSGGGKVVYSGPVKGIEKAKDSLTGDYLAGRRQIEVPAQRRPFDKHAKLSVHGARENNLKNIDVDFPLGLFTAVTGVSGSGKSTLVNQILYQSLARTLNRARTVPGRHKSITGMEQLKKVVHVDQSPIGRTPRSNPATYTGVWDSVRKLFAETPEAKVRGYGPGRFSFNVKGGRCEACKGDGTIKIEMNFLPDVYVACETCHGARYNRETLEIRYRGKTVSDVLEMPISEAVEFFSAIPRISRYLQTLVDVGLGYVKLGQSATTLSGGEAQRVKLASELHKRSNGKSVYILDEPTTGLHLEDIRKLLLVLQGLVDKGNTVIVIEHNLDVIKSADWIIDIGPEGGEGGGTIVATGSPEEVAQNEDSWTGKYLKPLLA</sequence>
<dbReference type="Pfam" id="PF17760">
    <property type="entry name" value="UvrA_inter"/>
    <property type="match status" value="1"/>
</dbReference>
<dbReference type="GO" id="GO:0003677">
    <property type="term" value="F:DNA binding"/>
    <property type="evidence" value="ECO:0007669"/>
    <property type="project" value="UniProtKB-UniRule"/>
</dbReference>
<evidence type="ECO:0000256" key="16">
    <source>
        <dbReference type="ARBA" id="ARBA00039316"/>
    </source>
</evidence>
<protein>
    <recommendedName>
        <fullName evidence="16 18">UvrABC system protein A</fullName>
        <shortName evidence="18">UvrA protein</shortName>
    </recommendedName>
    <alternativeName>
        <fullName evidence="17 18">Excinuclease ABC subunit A</fullName>
    </alternativeName>
</protein>
<dbReference type="GO" id="GO:0009380">
    <property type="term" value="C:excinuclease repair complex"/>
    <property type="evidence" value="ECO:0007669"/>
    <property type="project" value="InterPro"/>
</dbReference>
<dbReference type="HAMAP" id="MF_00205">
    <property type="entry name" value="UvrA"/>
    <property type="match status" value="1"/>
</dbReference>
<dbReference type="Gene3D" id="1.20.1580.10">
    <property type="entry name" value="ABC transporter ATPase like domain"/>
    <property type="match status" value="2"/>
</dbReference>
<evidence type="ECO:0000256" key="13">
    <source>
        <dbReference type="ARBA" id="ARBA00023204"/>
    </source>
</evidence>
<evidence type="ECO:0000256" key="10">
    <source>
        <dbReference type="ARBA" id="ARBA00022840"/>
    </source>
</evidence>
<dbReference type="GO" id="GO:0009381">
    <property type="term" value="F:excinuclease ABC activity"/>
    <property type="evidence" value="ECO:0007669"/>
    <property type="project" value="UniProtKB-UniRule"/>
</dbReference>
<feature type="binding site" evidence="18">
    <location>
        <begin position="32"/>
        <end position="39"/>
    </location>
    <ligand>
        <name>ATP</name>
        <dbReference type="ChEBI" id="CHEBI:30616"/>
    </ligand>
</feature>
<dbReference type="GO" id="GO:0016887">
    <property type="term" value="F:ATP hydrolysis activity"/>
    <property type="evidence" value="ECO:0007669"/>
    <property type="project" value="InterPro"/>
</dbReference>
<keyword evidence="8 18" id="KW-0863">Zinc-finger</keyword>
<dbReference type="RefSeq" id="WP_004805023.1">
    <property type="nucleotide sequence ID" value="NZ_CP116394.1"/>
</dbReference>
<dbReference type="Gene3D" id="1.10.8.280">
    <property type="entry name" value="ABC transporter ATPase domain-like"/>
    <property type="match status" value="1"/>
</dbReference>
<name>A0AB38XLL3_9ACTO</name>
<evidence type="ECO:0000256" key="8">
    <source>
        <dbReference type="ARBA" id="ARBA00022771"/>
    </source>
</evidence>
<dbReference type="Pfam" id="PF17755">
    <property type="entry name" value="UvrA_DNA-bind"/>
    <property type="match status" value="1"/>
</dbReference>
<evidence type="ECO:0000256" key="6">
    <source>
        <dbReference type="ARBA" id="ARBA00022763"/>
    </source>
</evidence>
<dbReference type="EMBL" id="CP116394">
    <property type="protein sequence ID" value="WCE45240.1"/>
    <property type="molecule type" value="Genomic_DNA"/>
</dbReference>
<keyword evidence="20" id="KW-0378">Hydrolase</keyword>
<evidence type="ECO:0000256" key="2">
    <source>
        <dbReference type="ARBA" id="ARBA00022490"/>
    </source>
</evidence>
<dbReference type="GO" id="GO:0005737">
    <property type="term" value="C:cytoplasm"/>
    <property type="evidence" value="ECO:0007669"/>
    <property type="project" value="UniProtKB-SubCell"/>
</dbReference>
<evidence type="ECO:0000256" key="3">
    <source>
        <dbReference type="ARBA" id="ARBA00022723"/>
    </source>
</evidence>
<evidence type="ECO:0000256" key="9">
    <source>
        <dbReference type="ARBA" id="ARBA00022833"/>
    </source>
</evidence>
<dbReference type="GO" id="GO:0009432">
    <property type="term" value="P:SOS response"/>
    <property type="evidence" value="ECO:0007669"/>
    <property type="project" value="UniProtKB-UniRule"/>
</dbReference>
<dbReference type="InterPro" id="IPR041102">
    <property type="entry name" value="UvrA_inter"/>
</dbReference>
<keyword evidence="9 18" id="KW-0862">Zinc</keyword>
<keyword evidence="7 18" id="KW-0228">DNA excision</keyword>
<organism evidence="20 21">
    <name type="scientific">Winkia neuii subsp. anitrata</name>
    <dbReference type="NCBI Taxonomy" id="29318"/>
    <lineage>
        <taxon>Bacteria</taxon>
        <taxon>Bacillati</taxon>
        <taxon>Actinomycetota</taxon>
        <taxon>Actinomycetes</taxon>
        <taxon>Actinomycetales</taxon>
        <taxon>Actinomycetaceae</taxon>
        <taxon>Winkia</taxon>
    </lineage>
</organism>
<dbReference type="InterPro" id="IPR003439">
    <property type="entry name" value="ABC_transporter-like_ATP-bd"/>
</dbReference>
<gene>
    <name evidence="18 20" type="primary">uvrA</name>
    <name evidence="20" type="ORF">PIG85_06100</name>
</gene>
<evidence type="ECO:0000313" key="21">
    <source>
        <dbReference type="Proteomes" id="UP001211044"/>
    </source>
</evidence>
<keyword evidence="5 18" id="KW-0547">Nucleotide-binding</keyword>
<dbReference type="GO" id="GO:0005524">
    <property type="term" value="F:ATP binding"/>
    <property type="evidence" value="ECO:0007669"/>
    <property type="project" value="UniProtKB-UniRule"/>
</dbReference>
<dbReference type="NCBIfam" id="TIGR00630">
    <property type="entry name" value="uvra"/>
    <property type="match status" value="1"/>
</dbReference>
<keyword evidence="4 18" id="KW-0677">Repeat</keyword>
<evidence type="ECO:0000256" key="12">
    <source>
        <dbReference type="ARBA" id="ARBA00023125"/>
    </source>
</evidence>
<dbReference type="Proteomes" id="UP001211044">
    <property type="component" value="Chromosome"/>
</dbReference>
<dbReference type="InterPro" id="IPR003593">
    <property type="entry name" value="AAA+_ATPase"/>
</dbReference>
<keyword evidence="11 18" id="KW-0267">Excision nuclease</keyword>
<reference evidence="20" key="1">
    <citation type="submission" date="2023-01" db="EMBL/GenBank/DDBJ databases">
        <title>Comparative Genomic Analysis of the Clinically-Derived Winkia Strain NY0527 Provides Evidence into the Taxonomic Reassignment of Winkia neuii and Characterizes Their Virulence Traits.</title>
        <authorList>
            <person name="Cai X."/>
            <person name="Peng Y."/>
            <person name="Li M."/>
            <person name="Qiu Y."/>
            <person name="Wang Y."/>
            <person name="Xu L."/>
            <person name="Hou Q."/>
        </authorList>
    </citation>
    <scope>NUCLEOTIDE SEQUENCE</scope>
    <source>
        <strain evidence="20">NY0527</strain>
    </source>
</reference>
<feature type="domain" description="ABC transporter" evidence="19">
    <location>
        <begin position="612"/>
        <end position="940"/>
    </location>
</feature>
<keyword evidence="3 18" id="KW-0479">Metal-binding</keyword>
<dbReference type="FunFam" id="1.20.1580.10:FF:000001">
    <property type="entry name" value="UvrABC system protein A"/>
    <property type="match status" value="1"/>
</dbReference>
<dbReference type="PROSITE" id="PS50893">
    <property type="entry name" value="ABC_TRANSPORTER_2"/>
    <property type="match status" value="1"/>
</dbReference>
<evidence type="ECO:0000256" key="1">
    <source>
        <dbReference type="ARBA" id="ARBA00004496"/>
    </source>
</evidence>
<evidence type="ECO:0000313" key="20">
    <source>
        <dbReference type="EMBL" id="WCE45240.1"/>
    </source>
</evidence>
<dbReference type="PANTHER" id="PTHR43152:SF3">
    <property type="entry name" value="UVRABC SYSTEM PROTEIN A"/>
    <property type="match status" value="1"/>
</dbReference>
<evidence type="ECO:0000256" key="15">
    <source>
        <dbReference type="ARBA" id="ARBA00038000"/>
    </source>
</evidence>
<evidence type="ECO:0000259" key="19">
    <source>
        <dbReference type="PROSITE" id="PS50893"/>
    </source>
</evidence>
<evidence type="ECO:0000256" key="5">
    <source>
        <dbReference type="ARBA" id="ARBA00022741"/>
    </source>
</evidence>
<keyword evidence="2 18" id="KW-0963">Cytoplasm</keyword>
<keyword evidence="13 18" id="KW-0234">DNA repair</keyword>
<keyword evidence="12 18" id="KW-0238">DNA-binding</keyword>
<dbReference type="KEGG" id="wne:PIG85_06100"/>
<comment type="subcellular location">
    <subcellularLocation>
        <location evidence="1 18">Cytoplasm</location>
    </subcellularLocation>
</comment>
<dbReference type="PANTHER" id="PTHR43152">
    <property type="entry name" value="UVRABC SYSTEM PROTEIN A"/>
    <property type="match status" value="1"/>
</dbReference>
<evidence type="ECO:0000256" key="14">
    <source>
        <dbReference type="ARBA" id="ARBA00023236"/>
    </source>
</evidence>
<dbReference type="CDD" id="cd03271">
    <property type="entry name" value="ABC_UvrA_II"/>
    <property type="match status" value="1"/>
</dbReference>
<dbReference type="AlphaFoldDB" id="A0AB38XLL3"/>
<comment type="caution">
    <text evidence="18">Lacks conserved residue(s) required for the propagation of feature annotation.</text>
</comment>
<dbReference type="GO" id="GO:0006289">
    <property type="term" value="P:nucleotide-excision repair"/>
    <property type="evidence" value="ECO:0007669"/>
    <property type="project" value="UniProtKB-UniRule"/>
</dbReference>
<accession>A0AB38XLL3</accession>
<keyword evidence="14 18" id="KW-0742">SOS response</keyword>
<feature type="zinc finger region" description="C4-type" evidence="18">
    <location>
        <begin position="743"/>
        <end position="769"/>
    </location>
</feature>
<dbReference type="Gene3D" id="3.30.1490.20">
    <property type="entry name" value="ATP-grasp fold, A domain"/>
    <property type="match status" value="1"/>
</dbReference>
<evidence type="ECO:0000256" key="17">
    <source>
        <dbReference type="ARBA" id="ARBA00042156"/>
    </source>
</evidence>
<dbReference type="SUPFAM" id="SSF52540">
    <property type="entry name" value="P-loop containing nucleoside triphosphate hydrolases"/>
    <property type="match status" value="3"/>
</dbReference>
<evidence type="ECO:0000256" key="7">
    <source>
        <dbReference type="ARBA" id="ARBA00022769"/>
    </source>
</evidence>
<comment type="similarity">
    <text evidence="15 18">Belongs to the ABC transporter superfamily. UvrA family.</text>
</comment>
<evidence type="ECO:0000256" key="18">
    <source>
        <dbReference type="HAMAP-Rule" id="MF_00205"/>
    </source>
</evidence>
<proteinExistence type="inferred from homology"/>
<dbReference type="FunFam" id="1.20.1580.10:FF:000002">
    <property type="entry name" value="UvrABC system protein A"/>
    <property type="match status" value="1"/>
</dbReference>